<protein>
    <submittedName>
        <fullName evidence="1">Uncharacterized protein</fullName>
    </submittedName>
</protein>
<name>A0AAD8VMU1_LOLMU</name>
<accession>A0AAD8VMU1</accession>
<evidence type="ECO:0000313" key="1">
    <source>
        <dbReference type="EMBL" id="KAK1612454.1"/>
    </source>
</evidence>
<dbReference type="AlphaFoldDB" id="A0AAD8VMU1"/>
<keyword evidence="2" id="KW-1185">Reference proteome</keyword>
<dbReference type="EMBL" id="JAUUTY010000007">
    <property type="protein sequence ID" value="KAK1612454.1"/>
    <property type="molecule type" value="Genomic_DNA"/>
</dbReference>
<evidence type="ECO:0000313" key="2">
    <source>
        <dbReference type="Proteomes" id="UP001231189"/>
    </source>
</evidence>
<reference evidence="1" key="1">
    <citation type="submission" date="2023-07" db="EMBL/GenBank/DDBJ databases">
        <title>A chromosome-level genome assembly of Lolium multiflorum.</title>
        <authorList>
            <person name="Chen Y."/>
            <person name="Copetti D."/>
            <person name="Kolliker R."/>
            <person name="Studer B."/>
        </authorList>
    </citation>
    <scope>NUCLEOTIDE SEQUENCE</scope>
    <source>
        <strain evidence="1">02402/16</strain>
        <tissue evidence="1">Leaf</tissue>
    </source>
</reference>
<proteinExistence type="predicted"/>
<sequence>MRYATITFLARGRTFLTSHTMFQISTTKRISLMQRHCVGLLSADQICVVVAAAGRAVTVTLRLAPNNACISGESSHADDLLFQVGKKALIDHMTLFPKR</sequence>
<dbReference type="Proteomes" id="UP001231189">
    <property type="component" value="Unassembled WGS sequence"/>
</dbReference>
<organism evidence="1 2">
    <name type="scientific">Lolium multiflorum</name>
    <name type="common">Italian ryegrass</name>
    <name type="synonym">Lolium perenne subsp. multiflorum</name>
    <dbReference type="NCBI Taxonomy" id="4521"/>
    <lineage>
        <taxon>Eukaryota</taxon>
        <taxon>Viridiplantae</taxon>
        <taxon>Streptophyta</taxon>
        <taxon>Embryophyta</taxon>
        <taxon>Tracheophyta</taxon>
        <taxon>Spermatophyta</taxon>
        <taxon>Magnoliopsida</taxon>
        <taxon>Liliopsida</taxon>
        <taxon>Poales</taxon>
        <taxon>Poaceae</taxon>
        <taxon>BOP clade</taxon>
        <taxon>Pooideae</taxon>
        <taxon>Poodae</taxon>
        <taxon>Poeae</taxon>
        <taxon>Poeae Chloroplast Group 2 (Poeae type)</taxon>
        <taxon>Loliodinae</taxon>
        <taxon>Loliinae</taxon>
        <taxon>Lolium</taxon>
    </lineage>
</organism>
<gene>
    <name evidence="1" type="ORF">QYE76_036127</name>
</gene>
<comment type="caution">
    <text evidence="1">The sequence shown here is derived from an EMBL/GenBank/DDBJ whole genome shotgun (WGS) entry which is preliminary data.</text>
</comment>